<evidence type="ECO:0000313" key="2">
    <source>
        <dbReference type="EMBL" id="MFC3387990.1"/>
    </source>
</evidence>
<dbReference type="RefSeq" id="WP_380652776.1">
    <property type="nucleotide sequence ID" value="NZ_JBHRVQ010000001.1"/>
</dbReference>
<gene>
    <name evidence="2" type="ORF">ACFOEO_05160</name>
</gene>
<name>A0ABV7N325_9STAP</name>
<sequence length="253" mass="28302">MKKILIILLIVAFAAGVYVNFGMNKSTEDTGSVSSETAESNIPSESNTPEETEETTEESTTEPAEPEMEEVLSFNQEALDTAYTAAIDDDEPLIIDVVIPSYYSDSFISALSERFDSDQITFNRVDLESTTPGLETISVNANSDAVILDALQISDYNAEVLPERDADRLMNAYMNLYNSDKIVYILGNPNVHDDDFLADVLEEENDYLTSNDYYYIDNQNVSVEGDAYDYDTDEMTSASEIEIVQNIYTFMIE</sequence>
<feature type="region of interest" description="Disordered" evidence="1">
    <location>
        <begin position="26"/>
        <end position="67"/>
    </location>
</feature>
<comment type="caution">
    <text evidence="2">The sequence shown here is derived from an EMBL/GenBank/DDBJ whole genome shotgun (WGS) entry which is preliminary data.</text>
</comment>
<evidence type="ECO:0000256" key="1">
    <source>
        <dbReference type="SAM" id="MobiDB-lite"/>
    </source>
</evidence>
<dbReference type="Proteomes" id="UP001595637">
    <property type="component" value="Unassembled WGS sequence"/>
</dbReference>
<accession>A0ABV7N325</accession>
<organism evidence="2 3">
    <name type="scientific">Salinicoccus sesuvii</name>
    <dbReference type="NCBI Taxonomy" id="868281"/>
    <lineage>
        <taxon>Bacteria</taxon>
        <taxon>Bacillati</taxon>
        <taxon>Bacillota</taxon>
        <taxon>Bacilli</taxon>
        <taxon>Bacillales</taxon>
        <taxon>Staphylococcaceae</taxon>
        <taxon>Salinicoccus</taxon>
    </lineage>
</organism>
<feature type="compositionally biased region" description="Acidic residues" evidence="1">
    <location>
        <begin position="48"/>
        <end position="67"/>
    </location>
</feature>
<evidence type="ECO:0000313" key="3">
    <source>
        <dbReference type="Proteomes" id="UP001595637"/>
    </source>
</evidence>
<feature type="compositionally biased region" description="Polar residues" evidence="1">
    <location>
        <begin position="26"/>
        <end position="42"/>
    </location>
</feature>
<reference evidence="3" key="1">
    <citation type="journal article" date="2019" name="Int. J. Syst. Evol. Microbiol.">
        <title>The Global Catalogue of Microorganisms (GCM) 10K type strain sequencing project: providing services to taxonomists for standard genome sequencing and annotation.</title>
        <authorList>
            <consortium name="The Broad Institute Genomics Platform"/>
            <consortium name="The Broad Institute Genome Sequencing Center for Infectious Disease"/>
            <person name="Wu L."/>
            <person name="Ma J."/>
        </authorList>
    </citation>
    <scope>NUCLEOTIDE SEQUENCE [LARGE SCALE GENOMIC DNA]</scope>
    <source>
        <strain evidence="3">CCM 7756</strain>
    </source>
</reference>
<keyword evidence="3" id="KW-1185">Reference proteome</keyword>
<protein>
    <submittedName>
        <fullName evidence="2">Uncharacterized protein</fullName>
    </submittedName>
</protein>
<dbReference type="EMBL" id="JBHRVQ010000001">
    <property type="protein sequence ID" value="MFC3387990.1"/>
    <property type="molecule type" value="Genomic_DNA"/>
</dbReference>
<proteinExistence type="predicted"/>